<dbReference type="PANTHER" id="PTHR43078">
    <property type="entry name" value="UDP-GLUCURONIC ACID DECARBOXYLASE-RELATED"/>
    <property type="match status" value="1"/>
</dbReference>
<evidence type="ECO:0000256" key="1">
    <source>
        <dbReference type="ARBA" id="ARBA00001911"/>
    </source>
</evidence>
<keyword evidence="4" id="KW-0456">Lyase</keyword>
<keyword evidence="2" id="KW-0210">Decarboxylase</keyword>
<evidence type="ECO:0000259" key="5">
    <source>
        <dbReference type="Pfam" id="PF01370"/>
    </source>
</evidence>
<dbReference type="Proteomes" id="UP000183461">
    <property type="component" value="Unassembled WGS sequence"/>
</dbReference>
<evidence type="ECO:0000256" key="2">
    <source>
        <dbReference type="ARBA" id="ARBA00022793"/>
    </source>
</evidence>
<dbReference type="InterPro" id="IPR001509">
    <property type="entry name" value="Epimerase_deHydtase"/>
</dbReference>
<name>A0A1K1MEK0_RUMFL</name>
<dbReference type="Gene3D" id="3.40.50.720">
    <property type="entry name" value="NAD(P)-binding Rossmann-like Domain"/>
    <property type="match status" value="1"/>
</dbReference>
<accession>A0A1K1MEK0</accession>
<evidence type="ECO:0000256" key="4">
    <source>
        <dbReference type="ARBA" id="ARBA00023239"/>
    </source>
</evidence>
<protein>
    <submittedName>
        <fullName evidence="6">Nucleoside-diphosphate-sugar epimerase</fullName>
    </submittedName>
</protein>
<dbReference type="PANTHER" id="PTHR43078:SF7">
    <property type="entry name" value="UDP-GLUCURONATE DECARBOXYLASE"/>
    <property type="match status" value="1"/>
</dbReference>
<gene>
    <name evidence="6" type="ORF">SAMN02910280_1123</name>
</gene>
<dbReference type="GO" id="GO:0048040">
    <property type="term" value="F:UDP-glucuronate decarboxylase activity"/>
    <property type="evidence" value="ECO:0007669"/>
    <property type="project" value="TreeGrafter"/>
</dbReference>
<dbReference type="InterPro" id="IPR036291">
    <property type="entry name" value="NAD(P)-bd_dom_sf"/>
</dbReference>
<comment type="cofactor">
    <cofactor evidence="1">
        <name>NAD(+)</name>
        <dbReference type="ChEBI" id="CHEBI:57540"/>
    </cofactor>
</comment>
<feature type="domain" description="NAD-dependent epimerase/dehydratase" evidence="5">
    <location>
        <begin position="31"/>
        <end position="275"/>
    </location>
</feature>
<proteinExistence type="predicted"/>
<dbReference type="RefSeq" id="WP_072299492.1">
    <property type="nucleotide sequence ID" value="NZ_FPIP01000002.1"/>
</dbReference>
<dbReference type="InterPro" id="IPR044516">
    <property type="entry name" value="UXS-like"/>
</dbReference>
<dbReference type="AlphaFoldDB" id="A0A1K1MEK0"/>
<sequence>MSFYKSENYKKDIEIAVKATVGLEKLYNSSVLIAGGSGLIGSFMADMLLYANKHMNANITVYAMDLSAERLAARYEGINTDKLHFVEHNVNELPDFDFSVDYIIHAASPAFPAAFNSDPVGTVMSNILGTKYLLDYGKDHGTKRMLYISSGEVYGQGDLSLESFEESYAGYVDPTSARSCYPNGKRTAETLCVSYTKQFGIDTVIVRPSHTYGPTVTKADNRANAQFVNKGLAGEDIVLNSAGNQMRSYTYLADSASAILSVLTSGESGNAYNIANSNSRTTIAGFAKEVAAQTGTKVIFADPDEVAKAEMTPIAKQVLSSKKLEGLGWKGQFTVEEGIRHTLNIMREL</sequence>
<reference evidence="6 7" key="1">
    <citation type="submission" date="2016-11" db="EMBL/GenBank/DDBJ databases">
        <authorList>
            <person name="Jaros S."/>
            <person name="Januszkiewicz K."/>
            <person name="Wedrychowicz H."/>
        </authorList>
    </citation>
    <scope>NUCLEOTIDE SEQUENCE [LARGE SCALE GENOMIC DNA]</scope>
    <source>
        <strain evidence="6 7">YL228</strain>
    </source>
</reference>
<dbReference type="Pfam" id="PF01370">
    <property type="entry name" value="Epimerase"/>
    <property type="match status" value="1"/>
</dbReference>
<evidence type="ECO:0000256" key="3">
    <source>
        <dbReference type="ARBA" id="ARBA00023027"/>
    </source>
</evidence>
<keyword evidence="3" id="KW-0520">NAD</keyword>
<dbReference type="GO" id="GO:0005737">
    <property type="term" value="C:cytoplasm"/>
    <property type="evidence" value="ECO:0007669"/>
    <property type="project" value="TreeGrafter"/>
</dbReference>
<dbReference type="EMBL" id="FPIP01000002">
    <property type="protein sequence ID" value="SFW21570.1"/>
    <property type="molecule type" value="Genomic_DNA"/>
</dbReference>
<evidence type="ECO:0000313" key="6">
    <source>
        <dbReference type="EMBL" id="SFW21570.1"/>
    </source>
</evidence>
<dbReference type="GO" id="GO:0070403">
    <property type="term" value="F:NAD+ binding"/>
    <property type="evidence" value="ECO:0007669"/>
    <property type="project" value="InterPro"/>
</dbReference>
<evidence type="ECO:0000313" key="7">
    <source>
        <dbReference type="Proteomes" id="UP000183461"/>
    </source>
</evidence>
<dbReference type="GO" id="GO:0042732">
    <property type="term" value="P:D-xylose metabolic process"/>
    <property type="evidence" value="ECO:0007669"/>
    <property type="project" value="InterPro"/>
</dbReference>
<organism evidence="6 7">
    <name type="scientific">Ruminococcus flavefaciens</name>
    <dbReference type="NCBI Taxonomy" id="1265"/>
    <lineage>
        <taxon>Bacteria</taxon>
        <taxon>Bacillati</taxon>
        <taxon>Bacillota</taxon>
        <taxon>Clostridia</taxon>
        <taxon>Eubacteriales</taxon>
        <taxon>Oscillospiraceae</taxon>
        <taxon>Ruminococcus</taxon>
    </lineage>
</organism>
<dbReference type="SUPFAM" id="SSF51735">
    <property type="entry name" value="NAD(P)-binding Rossmann-fold domains"/>
    <property type="match status" value="1"/>
</dbReference>